<dbReference type="InterPro" id="IPR029057">
    <property type="entry name" value="PRTase-like"/>
</dbReference>
<sequence length="229" mass="25046">MSTLTFWQTFAPDVDLKAPYTDRYRVSLGHHRLDLPLRPLPSGELAVASLLVNQTSFQVADAMCAGLGRLAAEIKPDLVVGMPTLGLGLAAYVARHSGLERYVPLSTSRKFWYDEKLSAPISSITSPGTAKRLYLDPNLLSLVQAAKRIIIVDDVISTGTSLSAGTDVLTAAGVTPHAALCVMTQSNRWKNRFPFPILSCFSSPIFRRVNNGWIVDSYYDVSSVKQDDD</sequence>
<dbReference type="CDD" id="cd06223">
    <property type="entry name" value="PRTases_typeI"/>
    <property type="match status" value="1"/>
</dbReference>
<dbReference type="PANTHER" id="PTHR43218">
    <property type="entry name" value="PHOSPHORIBOSYLTRANSFERASE-RELATED"/>
    <property type="match status" value="1"/>
</dbReference>
<dbReference type="RefSeq" id="WP_045542500.1">
    <property type="nucleotide sequence ID" value="NZ_BJVR01000006.1"/>
</dbReference>
<gene>
    <name evidence="2" type="ORF">ATR01nite_10550</name>
</gene>
<dbReference type="SUPFAM" id="SSF53271">
    <property type="entry name" value="PRTase-like"/>
    <property type="match status" value="1"/>
</dbReference>
<protein>
    <submittedName>
        <fullName evidence="2">Phosphoribosyltransferase</fullName>
    </submittedName>
</protein>
<evidence type="ECO:0000313" key="3">
    <source>
        <dbReference type="Proteomes" id="UP000321800"/>
    </source>
</evidence>
<keyword evidence="2" id="KW-0808">Transferase</keyword>
<keyword evidence="2" id="KW-0328">Glycosyltransferase</keyword>
<dbReference type="Gene3D" id="3.40.50.2020">
    <property type="match status" value="1"/>
</dbReference>
<dbReference type="GO" id="GO:0016757">
    <property type="term" value="F:glycosyltransferase activity"/>
    <property type="evidence" value="ECO:0007669"/>
    <property type="project" value="UniProtKB-KW"/>
</dbReference>
<evidence type="ECO:0000313" key="2">
    <source>
        <dbReference type="EMBL" id="GEL49980.1"/>
    </source>
</evidence>
<organism evidence="2 3">
    <name type="scientific">Acetobacter tropicalis</name>
    <dbReference type="NCBI Taxonomy" id="104102"/>
    <lineage>
        <taxon>Bacteria</taxon>
        <taxon>Pseudomonadati</taxon>
        <taxon>Pseudomonadota</taxon>
        <taxon>Alphaproteobacteria</taxon>
        <taxon>Acetobacterales</taxon>
        <taxon>Acetobacteraceae</taxon>
        <taxon>Acetobacter</taxon>
    </lineage>
</organism>
<name>A0A511FLB8_9PROT</name>
<proteinExistence type="predicted"/>
<dbReference type="PANTHER" id="PTHR43218:SF1">
    <property type="entry name" value="PHOSPHORIBOSYLTRANSFERASE"/>
    <property type="match status" value="1"/>
</dbReference>
<accession>A0A511FLB8</accession>
<evidence type="ECO:0000259" key="1">
    <source>
        <dbReference type="Pfam" id="PF00156"/>
    </source>
</evidence>
<dbReference type="Pfam" id="PF00156">
    <property type="entry name" value="Pribosyltran"/>
    <property type="match status" value="1"/>
</dbReference>
<dbReference type="EMBL" id="BJVR01000006">
    <property type="protein sequence ID" value="GEL49980.1"/>
    <property type="molecule type" value="Genomic_DNA"/>
</dbReference>
<comment type="caution">
    <text evidence="2">The sequence shown here is derived from an EMBL/GenBank/DDBJ whole genome shotgun (WGS) entry which is preliminary data.</text>
</comment>
<reference evidence="2 3" key="1">
    <citation type="submission" date="2019-07" db="EMBL/GenBank/DDBJ databases">
        <title>Whole genome shotgun sequence of Acetobacter tropicalis NBRC 16470.</title>
        <authorList>
            <person name="Hosoyama A."/>
            <person name="Uohara A."/>
            <person name="Ohji S."/>
            <person name="Ichikawa N."/>
        </authorList>
    </citation>
    <scope>NUCLEOTIDE SEQUENCE [LARGE SCALE GENOMIC DNA]</scope>
    <source>
        <strain evidence="2 3">NBRC 16470</strain>
    </source>
</reference>
<dbReference type="InterPro" id="IPR000836">
    <property type="entry name" value="PRTase_dom"/>
</dbReference>
<dbReference type="AlphaFoldDB" id="A0A511FLB8"/>
<dbReference type="NCBIfam" id="NF004689">
    <property type="entry name" value="PRK06031.1"/>
    <property type="match status" value="1"/>
</dbReference>
<dbReference type="Proteomes" id="UP000321800">
    <property type="component" value="Unassembled WGS sequence"/>
</dbReference>
<feature type="domain" description="Phosphoribosyltransferase" evidence="1">
    <location>
        <begin position="50"/>
        <end position="188"/>
    </location>
</feature>